<organism evidence="1 2">
    <name type="scientific">Cellulomonas fimi (strain ATCC 484 / DSM 20113 / JCM 1341 / CCUG 24087 / LMG 16345 / NBRC 15513 / NCIMB 8980 / NCTC 7547 / NRS-133)</name>
    <dbReference type="NCBI Taxonomy" id="590998"/>
    <lineage>
        <taxon>Bacteria</taxon>
        <taxon>Bacillati</taxon>
        <taxon>Actinomycetota</taxon>
        <taxon>Actinomycetes</taxon>
        <taxon>Micrococcales</taxon>
        <taxon>Cellulomonadaceae</taxon>
        <taxon>Cellulomonas</taxon>
    </lineage>
</organism>
<evidence type="ECO:0000313" key="2">
    <source>
        <dbReference type="Proteomes" id="UP000008460"/>
    </source>
</evidence>
<accession>F4H680</accession>
<dbReference type="STRING" id="590998.Celf_0247"/>
<reference evidence="1 2" key="1">
    <citation type="submission" date="2011-04" db="EMBL/GenBank/DDBJ databases">
        <title>Complete sequence of Cellulomonas fimi ATCC 484.</title>
        <authorList>
            <consortium name="US DOE Joint Genome Institute"/>
            <person name="Lucas S."/>
            <person name="Han J."/>
            <person name="Lapidus A."/>
            <person name="Cheng J.-F."/>
            <person name="Goodwin L."/>
            <person name="Pitluck S."/>
            <person name="Peters L."/>
            <person name="Chertkov O."/>
            <person name="Detter J.C."/>
            <person name="Han C."/>
            <person name="Tapia R."/>
            <person name="Land M."/>
            <person name="Hauser L."/>
            <person name="Kyrpides N."/>
            <person name="Ivanova N."/>
            <person name="Ovchinnikova G."/>
            <person name="Pagani I."/>
            <person name="Mead D."/>
            <person name="Brumm P."/>
            <person name="Woyke T."/>
        </authorList>
    </citation>
    <scope>NUCLEOTIDE SEQUENCE [LARGE SCALE GENOMIC DNA]</scope>
    <source>
        <strain evidence="2">ATCC 484 / DSM 20113 / JCM 1341 / NBRC 15513 / NCIMB 8980 / NCTC 7547</strain>
    </source>
</reference>
<dbReference type="AlphaFoldDB" id="F4H680"/>
<proteinExistence type="predicted"/>
<dbReference type="EMBL" id="CP002666">
    <property type="protein sequence ID" value="AEE44392.1"/>
    <property type="molecule type" value="Genomic_DNA"/>
</dbReference>
<dbReference type="HOGENOM" id="CLU_2583287_0_0_11"/>
<sequence>MVSEIARNLGRARDEVVEARHLVAVARRVEWRSPTVARYLGALDALDARLAHAVEQVDVAQTAAAAADEAAHRASVGVLG</sequence>
<gene>
    <name evidence="1" type="ordered locus">Celf_0247</name>
</gene>
<keyword evidence="2" id="KW-1185">Reference proteome</keyword>
<dbReference type="RefSeq" id="WP_013769422.1">
    <property type="nucleotide sequence ID" value="NC_015514.1"/>
</dbReference>
<name>F4H680_CELFA</name>
<dbReference type="KEGG" id="cfi:Celf_0247"/>
<dbReference type="Proteomes" id="UP000008460">
    <property type="component" value="Chromosome"/>
</dbReference>
<evidence type="ECO:0000313" key="1">
    <source>
        <dbReference type="EMBL" id="AEE44392.1"/>
    </source>
</evidence>
<protein>
    <submittedName>
        <fullName evidence="1">Uncharacterized protein</fullName>
    </submittedName>
</protein>